<reference evidence="7 8" key="1">
    <citation type="submission" date="2017-12" db="EMBL/GenBank/DDBJ databases">
        <title>Hemimetabolous genomes reveal molecular basis of termite eusociality.</title>
        <authorList>
            <person name="Harrison M.C."/>
            <person name="Jongepier E."/>
            <person name="Robertson H.M."/>
            <person name="Arning N."/>
            <person name="Bitard-Feildel T."/>
            <person name="Chao H."/>
            <person name="Childers C.P."/>
            <person name="Dinh H."/>
            <person name="Doddapaneni H."/>
            <person name="Dugan S."/>
            <person name="Gowin J."/>
            <person name="Greiner C."/>
            <person name="Han Y."/>
            <person name="Hu H."/>
            <person name="Hughes D.S.T."/>
            <person name="Huylmans A.-K."/>
            <person name="Kemena C."/>
            <person name="Kremer L.P.M."/>
            <person name="Lee S.L."/>
            <person name="Lopez-Ezquerra A."/>
            <person name="Mallet L."/>
            <person name="Monroy-Kuhn J.M."/>
            <person name="Moser A."/>
            <person name="Murali S.C."/>
            <person name="Muzny D.M."/>
            <person name="Otani S."/>
            <person name="Piulachs M.-D."/>
            <person name="Poelchau M."/>
            <person name="Qu J."/>
            <person name="Schaub F."/>
            <person name="Wada-Katsumata A."/>
            <person name="Worley K.C."/>
            <person name="Xie Q."/>
            <person name="Ylla G."/>
            <person name="Poulsen M."/>
            <person name="Gibbs R.A."/>
            <person name="Schal C."/>
            <person name="Richards S."/>
            <person name="Belles X."/>
            <person name="Korb J."/>
            <person name="Bornberg-Bauer E."/>
        </authorList>
    </citation>
    <scope>NUCLEOTIDE SEQUENCE [LARGE SCALE GENOMIC DNA]</scope>
    <source>
        <tissue evidence="7">Whole body</tissue>
    </source>
</reference>
<evidence type="ECO:0000259" key="6">
    <source>
        <dbReference type="Pfam" id="PF25752"/>
    </source>
</evidence>
<dbReference type="GO" id="GO:0060271">
    <property type="term" value="P:cilium assembly"/>
    <property type="evidence" value="ECO:0007669"/>
    <property type="project" value="TreeGrafter"/>
</dbReference>
<dbReference type="EMBL" id="NEVH01006721">
    <property type="protein sequence ID" value="PNF37165.1"/>
    <property type="molecule type" value="Genomic_DNA"/>
</dbReference>
<dbReference type="Pfam" id="PF25752">
    <property type="entry name" value="DUF1619_N"/>
    <property type="match status" value="1"/>
</dbReference>
<keyword evidence="3" id="KW-0970">Cilium biogenesis/degradation</keyword>
<comment type="caution">
    <text evidence="7">The sequence shown here is derived from an EMBL/GenBank/DDBJ whole genome shotgun (WGS) entry which is preliminary data.</text>
</comment>
<proteinExistence type="inferred from homology"/>
<keyword evidence="8" id="KW-1185">Reference proteome</keyword>
<dbReference type="InParanoid" id="A0A2J7R8K7"/>
<accession>A0A2J7R8K7</accession>
<feature type="domain" description="Tectonic-1-3 N-terminal" evidence="6">
    <location>
        <begin position="138"/>
        <end position="234"/>
    </location>
</feature>
<protein>
    <submittedName>
        <fullName evidence="7">Uncharacterized protein</fullName>
    </submittedName>
</protein>
<evidence type="ECO:0000256" key="4">
    <source>
        <dbReference type="ARBA" id="ARBA00023180"/>
    </source>
</evidence>
<dbReference type="PANTHER" id="PTHR14611">
    <property type="entry name" value="TECTONIC FAMILY MEMBER"/>
    <property type="match status" value="1"/>
</dbReference>
<dbReference type="EMBL" id="NEVH01006721">
    <property type="protein sequence ID" value="PNF37164.1"/>
    <property type="molecule type" value="Genomic_DNA"/>
</dbReference>
<dbReference type="OrthoDB" id="184109at2759"/>
<keyword evidence="2" id="KW-0732">Signal</keyword>
<evidence type="ECO:0000256" key="2">
    <source>
        <dbReference type="ARBA" id="ARBA00022729"/>
    </source>
</evidence>
<dbReference type="PANTHER" id="PTHR14611:SF2">
    <property type="entry name" value="TECTONIC"/>
    <property type="match status" value="1"/>
</dbReference>
<dbReference type="FunCoup" id="A0A2J7R8K7">
    <property type="interactions" value="50"/>
</dbReference>
<dbReference type="InterPro" id="IPR040354">
    <property type="entry name" value="TCTN1-3"/>
</dbReference>
<keyword evidence="4" id="KW-0325">Glycoprotein</keyword>
<dbReference type="STRING" id="105785.A0A2J7R8K7"/>
<organism evidence="7 8">
    <name type="scientific">Cryptotermes secundus</name>
    <dbReference type="NCBI Taxonomy" id="105785"/>
    <lineage>
        <taxon>Eukaryota</taxon>
        <taxon>Metazoa</taxon>
        <taxon>Ecdysozoa</taxon>
        <taxon>Arthropoda</taxon>
        <taxon>Hexapoda</taxon>
        <taxon>Insecta</taxon>
        <taxon>Pterygota</taxon>
        <taxon>Neoptera</taxon>
        <taxon>Polyneoptera</taxon>
        <taxon>Dictyoptera</taxon>
        <taxon>Blattodea</taxon>
        <taxon>Blattoidea</taxon>
        <taxon>Termitoidae</taxon>
        <taxon>Kalotermitidae</taxon>
        <taxon>Cryptotermitinae</taxon>
        <taxon>Cryptotermes</taxon>
    </lineage>
</organism>
<sequence>MKNLVLKMGNSAALILGISTFCFYVCIYAQNETQSQEINSTEANIVCTNNVTDDMNYVCDLDKANVTPSSAAITETEDFNGTTEIVGLESTLSTEVVSIANETESGLPVTISTVKSEIQTTKHSETTTETVPATTEMVLEAQPVSNEICACDLSMNSCDINCCCDGDCSDNDRLAFSACHTRTSFNFDSRHCYQTHFVYHNNTELKLVRNEDGLFCIVRDNLPERFTYQNRKVVTTLLEFNKLHRNHKTFSWPAQEVYRPLFDSSAPFRQGSVIWAVVNRTLVPFSLPMKVTHALCQASRAMYYLNDWSGTCQVPASDVERCESHRELSANTFYKGFTVLVSPQFINETYDNRLKEDCPADVCIPVTVHLCSELKSKISLFEQCTEVSDLQSAVYNSALQHCQNVVKEVRYMIYHNGTVGITKVYAYVWLTNMTLNTRLSQKFSITFHWAKDTETFHRSGNPGYIVGKPVMSGKKVTQIFGTEGEIDKEAIEIDENPEKWLSIAGAKNDGRCDLEGNEGNSLRYSVTFGENRRSSCMIFVSPSNFTSPSACAALHKAVIQLLSGNMVANVTSAKEFNFYIATFGDAKVEDTGDWTQVILESVPSFLTSSSRSDDWTLTCKGIVTSIHIDIMFANVGSLAVPQAKILGSVFRFGPPHDIMFTCSSLHCAHETDEQHFEVVSSVSFVDVTKPAIVEFAEPPVYEVKLPHDFFYPFFSNSPLLRPSNALVLVSLFFFPSVQSRLH</sequence>
<evidence type="ECO:0000313" key="8">
    <source>
        <dbReference type="Proteomes" id="UP000235965"/>
    </source>
</evidence>
<dbReference type="Proteomes" id="UP000235965">
    <property type="component" value="Unassembled WGS sequence"/>
</dbReference>
<gene>
    <name evidence="7" type="ORF">B7P43_G00435</name>
</gene>
<dbReference type="Pfam" id="PF07773">
    <property type="entry name" value="TCTN_DUF1619"/>
    <property type="match status" value="1"/>
</dbReference>
<name>A0A2J7R8K7_9NEOP</name>
<evidence type="ECO:0000313" key="7">
    <source>
        <dbReference type="EMBL" id="PNF37164.1"/>
    </source>
</evidence>
<evidence type="ECO:0000256" key="1">
    <source>
        <dbReference type="ARBA" id="ARBA00007633"/>
    </source>
</evidence>
<feature type="domain" description="Tectonic-1-3" evidence="5">
    <location>
        <begin position="459"/>
        <end position="647"/>
    </location>
</feature>
<dbReference type="InterPro" id="IPR011677">
    <property type="entry name" value="TCTN1-3_dom"/>
</dbReference>
<comment type="similarity">
    <text evidence="1">Belongs to the tectonic family.</text>
</comment>
<dbReference type="AlphaFoldDB" id="A0A2J7R8K7"/>
<dbReference type="InterPro" id="IPR057724">
    <property type="entry name" value="TCTN1-3_N"/>
</dbReference>
<evidence type="ECO:0000256" key="3">
    <source>
        <dbReference type="ARBA" id="ARBA00022794"/>
    </source>
</evidence>
<evidence type="ECO:0000259" key="5">
    <source>
        <dbReference type="Pfam" id="PF07773"/>
    </source>
</evidence>